<reference evidence="2" key="1">
    <citation type="submission" date="2018-02" db="EMBL/GenBank/DDBJ databases">
        <title>Rhizophora mucronata_Transcriptome.</title>
        <authorList>
            <person name="Meera S.P."/>
            <person name="Sreeshan A."/>
            <person name="Augustine A."/>
        </authorList>
    </citation>
    <scope>NUCLEOTIDE SEQUENCE</scope>
    <source>
        <tissue evidence="2">Leaf</tissue>
    </source>
</reference>
<keyword evidence="1" id="KW-0472">Membrane</keyword>
<sequence>MILSASMHYLLRILYFAVCLLFNSLKLVAHHISVKFYLLIKLCSFHIFLFGIFMFLSLVDVFLIKYLLESNKDTHGNMFDEW</sequence>
<keyword evidence="1" id="KW-1133">Transmembrane helix</keyword>
<feature type="transmembrane region" description="Helical" evidence="1">
    <location>
        <begin position="45"/>
        <end position="68"/>
    </location>
</feature>
<protein>
    <submittedName>
        <fullName evidence="2">AT-hook motif nuclear-localized protein 14</fullName>
    </submittedName>
</protein>
<dbReference type="AlphaFoldDB" id="A0A2P2K786"/>
<evidence type="ECO:0000313" key="2">
    <source>
        <dbReference type="EMBL" id="MBX01586.1"/>
    </source>
</evidence>
<keyword evidence="1" id="KW-0812">Transmembrane</keyword>
<evidence type="ECO:0000256" key="1">
    <source>
        <dbReference type="SAM" id="Phobius"/>
    </source>
</evidence>
<accession>A0A2P2K786</accession>
<proteinExistence type="predicted"/>
<name>A0A2P2K786_RHIMU</name>
<dbReference type="EMBL" id="GGEC01021102">
    <property type="protein sequence ID" value="MBX01586.1"/>
    <property type="molecule type" value="Transcribed_RNA"/>
</dbReference>
<organism evidence="2">
    <name type="scientific">Rhizophora mucronata</name>
    <name type="common">Asiatic mangrove</name>
    <dbReference type="NCBI Taxonomy" id="61149"/>
    <lineage>
        <taxon>Eukaryota</taxon>
        <taxon>Viridiplantae</taxon>
        <taxon>Streptophyta</taxon>
        <taxon>Embryophyta</taxon>
        <taxon>Tracheophyta</taxon>
        <taxon>Spermatophyta</taxon>
        <taxon>Magnoliopsida</taxon>
        <taxon>eudicotyledons</taxon>
        <taxon>Gunneridae</taxon>
        <taxon>Pentapetalae</taxon>
        <taxon>rosids</taxon>
        <taxon>fabids</taxon>
        <taxon>Malpighiales</taxon>
        <taxon>Rhizophoraceae</taxon>
        <taxon>Rhizophora</taxon>
    </lineage>
</organism>